<feature type="region of interest" description="Disordered" evidence="17">
    <location>
        <begin position="133"/>
        <end position="288"/>
    </location>
</feature>
<dbReference type="Pfam" id="PF01186">
    <property type="entry name" value="Lysyl_oxidase"/>
    <property type="match status" value="1"/>
</dbReference>
<comment type="catalytic activity">
    <reaction evidence="15">
        <text>L-lysyl-[protein] + O2 + H2O = (S)-2-amino-6-oxohexanoyl-[protein] + H2O2 + NH4(+)</text>
        <dbReference type="Rhea" id="RHEA:24544"/>
        <dbReference type="Rhea" id="RHEA-COMP:9752"/>
        <dbReference type="Rhea" id="RHEA-COMP:12448"/>
        <dbReference type="ChEBI" id="CHEBI:15377"/>
        <dbReference type="ChEBI" id="CHEBI:15379"/>
        <dbReference type="ChEBI" id="CHEBI:16240"/>
        <dbReference type="ChEBI" id="CHEBI:28938"/>
        <dbReference type="ChEBI" id="CHEBI:29969"/>
        <dbReference type="ChEBI" id="CHEBI:131803"/>
        <dbReference type="EC" id="1.4.3.13"/>
    </reaction>
</comment>
<evidence type="ECO:0000256" key="2">
    <source>
        <dbReference type="ARBA" id="ARBA00004239"/>
    </source>
</evidence>
<feature type="domain" description="SRCR" evidence="19">
    <location>
        <begin position="449"/>
        <end position="549"/>
    </location>
</feature>
<evidence type="ECO:0000256" key="9">
    <source>
        <dbReference type="ARBA" id="ARBA00022772"/>
    </source>
</evidence>
<keyword evidence="12 16" id="KW-1015">Disulfide bond</keyword>
<keyword evidence="10" id="KW-0560">Oxidoreductase</keyword>
<dbReference type="Gene3D" id="3.10.250.10">
    <property type="entry name" value="SRCR-like domain"/>
    <property type="match status" value="4"/>
</dbReference>
<evidence type="ECO:0000256" key="5">
    <source>
        <dbReference type="ARBA" id="ARBA00022525"/>
    </source>
</evidence>
<feature type="disulfide bond" evidence="16">
    <location>
        <begin position="474"/>
        <end position="538"/>
    </location>
</feature>
<evidence type="ECO:0000256" key="17">
    <source>
        <dbReference type="SAM" id="MobiDB-lite"/>
    </source>
</evidence>
<proteinExistence type="inferred from homology"/>
<dbReference type="PROSITE" id="PS00926">
    <property type="entry name" value="LYSYL_OXIDASE"/>
    <property type="match status" value="1"/>
</dbReference>
<evidence type="ECO:0000256" key="11">
    <source>
        <dbReference type="ARBA" id="ARBA00023008"/>
    </source>
</evidence>
<dbReference type="InterPro" id="IPR050912">
    <property type="entry name" value="LOX-like_protein"/>
</dbReference>
<keyword evidence="4" id="KW-0886">LTQ</keyword>
<keyword evidence="11" id="KW-0186">Copper</keyword>
<evidence type="ECO:0000256" key="8">
    <source>
        <dbReference type="ARBA" id="ARBA00022737"/>
    </source>
</evidence>
<feature type="compositionally biased region" description="Polar residues" evidence="17">
    <location>
        <begin position="162"/>
        <end position="172"/>
    </location>
</feature>
<dbReference type="PANTHER" id="PTHR45817:SF5">
    <property type="entry name" value="LYSYL OXIDASE HOMOLOG 4"/>
    <property type="match status" value="1"/>
</dbReference>
<comment type="subcellular location">
    <subcellularLocation>
        <location evidence="2">Secreted</location>
        <location evidence="2">Extracellular space</location>
    </subcellularLocation>
</comment>
<evidence type="ECO:0000256" key="6">
    <source>
        <dbReference type="ARBA" id="ARBA00022723"/>
    </source>
</evidence>
<evidence type="ECO:0000259" key="19">
    <source>
        <dbReference type="PROSITE" id="PS50287"/>
    </source>
</evidence>
<feature type="domain" description="SRCR" evidence="19">
    <location>
        <begin position="289"/>
        <end position="428"/>
    </location>
</feature>
<dbReference type="InterPro" id="IPR001190">
    <property type="entry name" value="SRCR"/>
</dbReference>
<feature type="domain" description="SRCR" evidence="19">
    <location>
        <begin position="26"/>
        <end position="128"/>
    </location>
</feature>
<dbReference type="FunFam" id="3.10.250.10:FF:000008">
    <property type="entry name" value="Lysyl oxidase homolog 2"/>
    <property type="match status" value="1"/>
</dbReference>
<dbReference type="PROSITE" id="PS00420">
    <property type="entry name" value="SRCR_1"/>
    <property type="match status" value="1"/>
</dbReference>
<evidence type="ECO:0000256" key="14">
    <source>
        <dbReference type="ARBA" id="ARBA00038869"/>
    </source>
</evidence>
<feature type="compositionally biased region" description="Basic and acidic residues" evidence="17">
    <location>
        <begin position="195"/>
        <end position="209"/>
    </location>
</feature>
<comment type="caution">
    <text evidence="16">Lacks conserved residue(s) required for the propagation of feature annotation.</text>
</comment>
<feature type="disulfide bond" evidence="16">
    <location>
        <begin position="66"/>
        <end position="127"/>
    </location>
</feature>
<evidence type="ECO:0000313" key="20">
    <source>
        <dbReference type="Ensembl" id="ENSMMOP00000028343.1"/>
    </source>
</evidence>
<evidence type="ECO:0000256" key="15">
    <source>
        <dbReference type="ARBA" id="ARBA00047861"/>
    </source>
</evidence>
<dbReference type="AlphaFoldDB" id="A0A3Q3XB86"/>
<evidence type="ECO:0000256" key="18">
    <source>
        <dbReference type="SAM" id="SignalP"/>
    </source>
</evidence>
<reference evidence="20" key="1">
    <citation type="submission" date="2025-08" db="UniProtKB">
        <authorList>
            <consortium name="Ensembl"/>
        </authorList>
    </citation>
    <scope>IDENTIFICATION</scope>
</reference>
<dbReference type="GO" id="GO:0005615">
    <property type="term" value="C:extracellular space"/>
    <property type="evidence" value="ECO:0007669"/>
    <property type="project" value="TreeGrafter"/>
</dbReference>
<reference evidence="20" key="2">
    <citation type="submission" date="2025-09" db="UniProtKB">
        <authorList>
            <consortium name="Ensembl"/>
        </authorList>
    </citation>
    <scope>IDENTIFICATION</scope>
</reference>
<evidence type="ECO:0000256" key="10">
    <source>
        <dbReference type="ARBA" id="ARBA00023002"/>
    </source>
</evidence>
<sequence length="894" mass="99063">MLCLGSLSTVLLLLLLCAPPLSAQEVRLAGVGRRNENEGRVEVFHNGAWGTVCDDEVDLNLANVVCRELGFERGLTWAHSARFGQGQGMIWLDNVRCTGTELSIANCHSNGWGINDCSHAEDLGVICSSQRRSGSPAVTLDEPPPSSRNQQSRTRPRAPQEPAQTQVSSSSARGHEIALHRSTPSRRGSVSPQENGHEIQILRRNRGDSRTGVQARLALPDGHELPPHLASSATYRQRQETARASNQTVRREAGGQDGRQSQSRSERQPQQRNDRNQHVSGNHVEPEDVRLLSGQGTVHLEEVRLRPVLTGNNGGMVTEGAVEVKHAGKWRHVCSRGWDLSSSRVVCGMLGFPDAEAFNQNAYRKLWDSKLADPSSRLRTQITKKGHWVEKVQCQGLEVSLSHCQAQLSNPRADVPCSGGMHAVVRCVPGSQFAQYGRAPATPAAPPVVRLKAGPRLGEGRVEVLQEGKWGTVCDHLWDITAASVVCRELGFGTAKEALNKAQLGQGTGPIHMNSVQCTGRERSITECQYRPVPLYSCKHNRDVAVRCNVPNTGLQTKVRLAGGREPAEGRVEVLMEVGGVKRWGSVCSENWGINEAMVVCRQLGLGFASRAYQETWYWPGSSDAAEVVLSGTHCVGTEMSIQQCRRNTNVYCPRGGDGRAAGVTCVETAPDLVLDAQLVQETAYLEDRPLHLLSCANEENCLSSSAARMNWPYGNRRLLRFSSRIMNLGRADFQPRASRESWTWHQCHRHYHSIEVFTHYDLLTFNGTKVAEGHKASFCLEDTYCPEGIHKRYTCYNMGQQGISVGCWDTYRHDIDCQWIDITDIKPGEYVFQVEVNPSLDMSESDFQNNVMRCRCKYDGARVYMYGCHAGDAYSADVEDLFDHQRQISNNFL</sequence>
<dbReference type="PRINTS" id="PR00074">
    <property type="entry name" value="LYSYLOXIDASE"/>
</dbReference>
<keyword evidence="6" id="KW-0479">Metal-binding</keyword>
<feature type="signal peptide" evidence="18">
    <location>
        <begin position="1"/>
        <end position="23"/>
    </location>
</feature>
<dbReference type="PRINTS" id="PR00258">
    <property type="entry name" value="SPERACTRCPTR"/>
</dbReference>
<dbReference type="InterPro" id="IPR019828">
    <property type="entry name" value="Lysyl_oxidase_CS"/>
</dbReference>
<dbReference type="Ensembl" id="ENSMMOT00000028823.1">
    <property type="protein sequence ID" value="ENSMMOP00000028343.1"/>
    <property type="gene ID" value="ENSMMOG00000021414.1"/>
</dbReference>
<dbReference type="SUPFAM" id="SSF56487">
    <property type="entry name" value="SRCR-like"/>
    <property type="match status" value="4"/>
</dbReference>
<feature type="disulfide bond" evidence="16">
    <location>
        <begin position="53"/>
        <end position="117"/>
    </location>
</feature>
<keyword evidence="21" id="KW-1185">Reference proteome</keyword>
<dbReference type="EC" id="1.4.3.13" evidence="14"/>
<evidence type="ECO:0000256" key="1">
    <source>
        <dbReference type="ARBA" id="ARBA00001935"/>
    </source>
</evidence>
<keyword evidence="13" id="KW-0325">Glycoprotein</keyword>
<dbReference type="InterPro" id="IPR001695">
    <property type="entry name" value="Lysyl_oxidase"/>
</dbReference>
<dbReference type="Pfam" id="PF00530">
    <property type="entry name" value="SRCR"/>
    <property type="match status" value="4"/>
</dbReference>
<dbReference type="GO" id="GO:0005507">
    <property type="term" value="F:copper ion binding"/>
    <property type="evidence" value="ECO:0007669"/>
    <property type="project" value="InterPro"/>
</dbReference>
<evidence type="ECO:0000256" key="16">
    <source>
        <dbReference type="PROSITE-ProRule" id="PRU00196"/>
    </source>
</evidence>
<evidence type="ECO:0000256" key="4">
    <source>
        <dbReference type="ARBA" id="ARBA00022477"/>
    </source>
</evidence>
<dbReference type="GO" id="GO:0030199">
    <property type="term" value="P:collagen fibril organization"/>
    <property type="evidence" value="ECO:0007669"/>
    <property type="project" value="TreeGrafter"/>
</dbReference>
<feature type="domain" description="SRCR" evidence="19">
    <location>
        <begin position="559"/>
        <end position="667"/>
    </location>
</feature>
<feature type="compositionally biased region" description="Polar residues" evidence="17">
    <location>
        <begin position="231"/>
        <end position="248"/>
    </location>
</feature>
<feature type="chain" id="PRO_5018662939" description="protein-lysine 6-oxidase" evidence="18">
    <location>
        <begin position="24"/>
        <end position="894"/>
    </location>
</feature>
<dbReference type="PROSITE" id="PS50287">
    <property type="entry name" value="SRCR_2"/>
    <property type="match status" value="4"/>
</dbReference>
<feature type="disulfide bond" evidence="16">
    <location>
        <begin position="635"/>
        <end position="645"/>
    </location>
</feature>
<evidence type="ECO:0000256" key="7">
    <source>
        <dbReference type="ARBA" id="ARBA00022729"/>
    </source>
</evidence>
<feature type="disulfide bond" evidence="16">
    <location>
        <begin position="394"/>
        <end position="404"/>
    </location>
</feature>
<accession>A0A3Q3XB86</accession>
<protein>
    <recommendedName>
        <fullName evidence="14">protein-lysine 6-oxidase</fullName>
        <ecNumber evidence="14">1.4.3.13</ecNumber>
    </recommendedName>
</protein>
<feature type="disulfide bond" evidence="16">
    <location>
        <begin position="97"/>
        <end position="107"/>
    </location>
</feature>
<dbReference type="SMART" id="SM00202">
    <property type="entry name" value="SR"/>
    <property type="match status" value="4"/>
</dbReference>
<dbReference type="Proteomes" id="UP000261620">
    <property type="component" value="Unplaced"/>
</dbReference>
<evidence type="ECO:0000256" key="3">
    <source>
        <dbReference type="ARBA" id="ARBA00007492"/>
    </source>
</evidence>
<dbReference type="STRING" id="94237.ENSMMOP00000028343"/>
<feature type="disulfide bond" evidence="16">
    <location>
        <begin position="518"/>
        <end position="528"/>
    </location>
</feature>
<comment type="similarity">
    <text evidence="3">Belongs to the lysyl oxidase family.</text>
</comment>
<dbReference type="GO" id="GO:0016020">
    <property type="term" value="C:membrane"/>
    <property type="evidence" value="ECO:0007669"/>
    <property type="project" value="InterPro"/>
</dbReference>
<feature type="compositionally biased region" description="Polar residues" evidence="17">
    <location>
        <begin position="185"/>
        <end position="194"/>
    </location>
</feature>
<name>A0A3Q3XB86_MOLML</name>
<evidence type="ECO:0000256" key="12">
    <source>
        <dbReference type="ARBA" id="ARBA00023157"/>
    </source>
</evidence>
<organism evidence="20 21">
    <name type="scientific">Mola mola</name>
    <name type="common">Ocean sunfish</name>
    <name type="synonym">Tetraodon mola</name>
    <dbReference type="NCBI Taxonomy" id="94237"/>
    <lineage>
        <taxon>Eukaryota</taxon>
        <taxon>Metazoa</taxon>
        <taxon>Chordata</taxon>
        <taxon>Craniata</taxon>
        <taxon>Vertebrata</taxon>
        <taxon>Euteleostomi</taxon>
        <taxon>Actinopterygii</taxon>
        <taxon>Neopterygii</taxon>
        <taxon>Teleostei</taxon>
        <taxon>Neoteleostei</taxon>
        <taxon>Acanthomorphata</taxon>
        <taxon>Eupercaria</taxon>
        <taxon>Tetraodontiformes</taxon>
        <taxon>Molidae</taxon>
        <taxon>Mola</taxon>
    </lineage>
</organism>
<keyword evidence="8" id="KW-0677">Repeat</keyword>
<dbReference type="PANTHER" id="PTHR45817">
    <property type="entry name" value="LYSYL OXIDASE-LIKE-RELATED"/>
    <property type="match status" value="1"/>
</dbReference>
<keyword evidence="7 18" id="KW-0732">Signal</keyword>
<keyword evidence="5" id="KW-0964">Secreted</keyword>
<feature type="disulfide bond" evidence="16">
    <location>
        <begin position="487"/>
        <end position="548"/>
    </location>
</feature>
<evidence type="ECO:0000313" key="21">
    <source>
        <dbReference type="Proteomes" id="UP000261620"/>
    </source>
</evidence>
<dbReference type="FunFam" id="3.10.250.10:FF:000001">
    <property type="entry name" value="Lysyl oxidase 4 isoform X1"/>
    <property type="match status" value="2"/>
</dbReference>
<comment type="cofactor">
    <cofactor evidence="1">
        <name>Cu cation</name>
        <dbReference type="ChEBI" id="CHEBI:23378"/>
    </cofactor>
</comment>
<keyword evidence="9" id="KW-0801">TPQ</keyword>
<dbReference type="GO" id="GO:0004720">
    <property type="term" value="F:protein-lysine 6-oxidase activity"/>
    <property type="evidence" value="ECO:0007669"/>
    <property type="project" value="UniProtKB-EC"/>
</dbReference>
<evidence type="ECO:0000256" key="13">
    <source>
        <dbReference type="ARBA" id="ARBA00023180"/>
    </source>
</evidence>
<dbReference type="InterPro" id="IPR036772">
    <property type="entry name" value="SRCR-like_dom_sf"/>
</dbReference>
<feature type="compositionally biased region" description="Basic and acidic residues" evidence="17">
    <location>
        <begin position="264"/>
        <end position="277"/>
    </location>
</feature>
<dbReference type="OMA" id="DHWGLSE"/>